<feature type="compositionally biased region" description="Polar residues" evidence="1">
    <location>
        <begin position="1"/>
        <end position="12"/>
    </location>
</feature>
<dbReference type="OrthoDB" id="291046at2759"/>
<accession>A0A8S1R5P4</accession>
<reference evidence="2" key="1">
    <citation type="submission" date="2021-01" db="EMBL/GenBank/DDBJ databases">
        <authorList>
            <consortium name="Genoscope - CEA"/>
            <person name="William W."/>
        </authorList>
    </citation>
    <scope>NUCLEOTIDE SEQUENCE</scope>
</reference>
<proteinExistence type="predicted"/>
<protein>
    <submittedName>
        <fullName evidence="2">Uncharacterized protein</fullName>
    </submittedName>
</protein>
<comment type="caution">
    <text evidence="2">The sequence shown here is derived from an EMBL/GenBank/DDBJ whole genome shotgun (WGS) entry which is preliminary data.</text>
</comment>
<feature type="compositionally biased region" description="Basic and acidic residues" evidence="1">
    <location>
        <begin position="16"/>
        <end position="42"/>
    </location>
</feature>
<dbReference type="Proteomes" id="UP000692954">
    <property type="component" value="Unassembled WGS sequence"/>
</dbReference>
<organism evidence="2 3">
    <name type="scientific">Paramecium sonneborni</name>
    <dbReference type="NCBI Taxonomy" id="65129"/>
    <lineage>
        <taxon>Eukaryota</taxon>
        <taxon>Sar</taxon>
        <taxon>Alveolata</taxon>
        <taxon>Ciliophora</taxon>
        <taxon>Intramacronucleata</taxon>
        <taxon>Oligohymenophorea</taxon>
        <taxon>Peniculida</taxon>
        <taxon>Parameciidae</taxon>
        <taxon>Paramecium</taxon>
    </lineage>
</organism>
<dbReference type="AlphaFoldDB" id="A0A8S1R5P4"/>
<feature type="region of interest" description="Disordered" evidence="1">
    <location>
        <begin position="1"/>
        <end position="49"/>
    </location>
</feature>
<feature type="compositionally biased region" description="Polar residues" evidence="1">
    <location>
        <begin position="399"/>
        <end position="409"/>
    </location>
</feature>
<evidence type="ECO:0000256" key="1">
    <source>
        <dbReference type="SAM" id="MobiDB-lite"/>
    </source>
</evidence>
<feature type="region of interest" description="Disordered" evidence="1">
    <location>
        <begin position="390"/>
        <end position="409"/>
    </location>
</feature>
<dbReference type="EMBL" id="CAJJDN010000140">
    <property type="protein sequence ID" value="CAD8122727.1"/>
    <property type="molecule type" value="Genomic_DNA"/>
</dbReference>
<evidence type="ECO:0000313" key="2">
    <source>
        <dbReference type="EMBL" id="CAD8122727.1"/>
    </source>
</evidence>
<gene>
    <name evidence="2" type="ORF">PSON_ATCC_30995.1.T1400066</name>
</gene>
<name>A0A8S1R5P4_9CILI</name>
<sequence length="443" mass="50533">MSDIDITSQENTLELPKFEESLPDIKPEPRKDLKYEIKHESKSSFGQSSKDLIEQYKSKFNALKQLAEEQQPVTMEPSVIEKSEKSDIWKSDAEILKSPKEWDWNILASKKASTTSNQIQFDTHVPDPIACEQEHKAQIAQHRQMIMGVLDQRIEPGLRLPTTQQSQKPVVGGEQHSNYQNILEKFRSASSLDDLTTFFNSVQQRKGVEQAAPQQQQQQQDDLFSTLDIRRNKKSETQIQQYKTPSKSQEEIFEYGSGNRTTSFFQKKPSAQKPLLQSPSLGNQFNYRSDQSVTSKVTQNMNFQVDVKDHSKTNKRKEELQSFMGKLGLGKYETPKVVINLESNTQNNSTIDRMRQYVNGTPMSARKTGGGLNDLINERSLNTTTFKQQIKSYHKSGSKPDQQGRLSADNQNLSDQSLKNLHLKLVHQQKNSIGNSGLKYARC</sequence>
<keyword evidence="3" id="KW-1185">Reference proteome</keyword>
<evidence type="ECO:0000313" key="3">
    <source>
        <dbReference type="Proteomes" id="UP000692954"/>
    </source>
</evidence>